<keyword evidence="9" id="KW-0479">Metal-binding</keyword>
<evidence type="ECO:0000256" key="9">
    <source>
        <dbReference type="ARBA" id="ARBA00022723"/>
    </source>
</evidence>
<dbReference type="GO" id="GO:0032357">
    <property type="term" value="F:oxidized purine DNA binding"/>
    <property type="evidence" value="ECO:0000318"/>
    <property type="project" value="GO_Central"/>
</dbReference>
<dbReference type="Pfam" id="PF00633">
    <property type="entry name" value="HHH"/>
    <property type="match status" value="1"/>
</dbReference>
<dbReference type="AlphaFoldDB" id="B9SF01"/>
<dbReference type="InterPro" id="IPR029119">
    <property type="entry name" value="MutY_C"/>
</dbReference>
<protein>
    <recommendedName>
        <fullName evidence="7">Adenine DNA glycosylase</fullName>
        <ecNumber evidence="6">3.2.2.31</ecNumber>
    </recommendedName>
    <alternativeName>
        <fullName evidence="18">MutY homolog</fullName>
    </alternativeName>
</protein>
<keyword evidence="10" id="KW-0227">DNA damage</keyword>
<dbReference type="SUPFAM" id="SSF55811">
    <property type="entry name" value="Nudix"/>
    <property type="match status" value="1"/>
</dbReference>
<evidence type="ECO:0000259" key="19">
    <source>
        <dbReference type="SMART" id="SM00478"/>
    </source>
</evidence>
<evidence type="ECO:0000256" key="12">
    <source>
        <dbReference type="ARBA" id="ARBA00023004"/>
    </source>
</evidence>
<dbReference type="GO" id="GO:0034039">
    <property type="term" value="F:8-oxo-7,8-dihydroguanine DNA N-glycosylase activity"/>
    <property type="evidence" value="ECO:0000318"/>
    <property type="project" value="GO_Central"/>
</dbReference>
<dbReference type="InterPro" id="IPR003265">
    <property type="entry name" value="HhH-GPD_domain"/>
</dbReference>
<dbReference type="EMBL" id="EQ973941">
    <property type="protein sequence ID" value="EEF37778.1"/>
    <property type="molecule type" value="Genomic_DNA"/>
</dbReference>
<dbReference type="InParanoid" id="B9SF01"/>
<dbReference type="PANTHER" id="PTHR42944:SF1">
    <property type="entry name" value="ADENINE DNA GLYCOSYLASE"/>
    <property type="match status" value="1"/>
</dbReference>
<dbReference type="Gene3D" id="3.90.79.10">
    <property type="entry name" value="Nucleoside Triphosphate Pyrophosphohydrolase"/>
    <property type="match status" value="1"/>
</dbReference>
<keyword evidence="11" id="KW-0378">Hydrolase</keyword>
<dbReference type="InterPro" id="IPR015797">
    <property type="entry name" value="NUDIX_hydrolase-like_dom_sf"/>
</dbReference>
<keyword evidence="12" id="KW-0408">Iron</keyword>
<dbReference type="InterPro" id="IPR011257">
    <property type="entry name" value="DNA_glycosylase"/>
</dbReference>
<dbReference type="Pfam" id="PF14815">
    <property type="entry name" value="NUDIX_4"/>
    <property type="match status" value="1"/>
</dbReference>
<dbReference type="GO" id="GO:0006298">
    <property type="term" value="P:mismatch repair"/>
    <property type="evidence" value="ECO:0000318"/>
    <property type="project" value="GO_Central"/>
</dbReference>
<evidence type="ECO:0000256" key="18">
    <source>
        <dbReference type="ARBA" id="ARBA00081502"/>
    </source>
</evidence>
<dbReference type="FunFam" id="1.10.1670.10:FF:000002">
    <property type="entry name" value="Adenine DNA glycosylase"/>
    <property type="match status" value="1"/>
</dbReference>
<gene>
    <name evidence="20" type="ORF">RCOM_1211520</name>
</gene>
<dbReference type="Gene3D" id="3.40.50.1820">
    <property type="entry name" value="alpha/beta hydrolase"/>
    <property type="match status" value="1"/>
</dbReference>
<evidence type="ECO:0000256" key="10">
    <source>
        <dbReference type="ARBA" id="ARBA00022763"/>
    </source>
</evidence>
<evidence type="ECO:0000256" key="15">
    <source>
        <dbReference type="ARBA" id="ARBA00023242"/>
    </source>
</evidence>
<dbReference type="GO" id="GO:0035485">
    <property type="term" value="F:adenine/guanine mispair binding"/>
    <property type="evidence" value="ECO:0000318"/>
    <property type="project" value="GO_Central"/>
</dbReference>
<dbReference type="InterPro" id="IPR044298">
    <property type="entry name" value="MIG/MutY"/>
</dbReference>
<comment type="catalytic activity">
    <reaction evidence="1">
        <text>Hydrolyzes free adenine bases from 7,8-dihydro-8-oxoguanine:adenine mismatched double-stranded DNA, leaving an apurinic site.</text>
        <dbReference type="EC" id="3.2.2.31"/>
    </reaction>
</comment>
<dbReference type="Gene3D" id="1.10.1670.10">
    <property type="entry name" value="Helix-hairpin-Helix base-excision DNA repair enzymes (C-terminal)"/>
    <property type="match status" value="1"/>
</dbReference>
<dbReference type="Proteomes" id="UP000008311">
    <property type="component" value="Unassembled WGS sequence"/>
</dbReference>
<dbReference type="FunCoup" id="B9SF01">
    <property type="interactions" value="944"/>
</dbReference>
<dbReference type="InterPro" id="IPR029058">
    <property type="entry name" value="AB_hydrolase_fold"/>
</dbReference>
<evidence type="ECO:0000256" key="13">
    <source>
        <dbReference type="ARBA" id="ARBA00023014"/>
    </source>
</evidence>
<dbReference type="Pfam" id="PF07859">
    <property type="entry name" value="Abhydrolase_3"/>
    <property type="match status" value="1"/>
</dbReference>
<keyword evidence="14" id="KW-0234">DNA repair</keyword>
<dbReference type="STRING" id="3988.B9SF01"/>
<sequence length="775" mass="87256">MEDSRKLKNKKRNVQLISKEQEIVVDIEDIFIDKETQKIRESLLEWYDQNQRQLPWRRQKTTNPSQESEEEKEKRAYGIWVSEVMLQQTRVQTVIDYYNRWMLKWPTIHHLAQASLEEVNEIWAGLGYYRRARFLLEGAKMIVAGGGFPNTVSSLRKVPGIGDYTAGAIASIAFKEVVPVVDGNVVRVLTRLRAISANPKDSMTVKKLWKLAAQLVDPCRPGDFNQSLMELGATVCAPSNPSCSSCPVSSQCRVLSISNQDKSILVTDYPTKVVKVKPKHEFSAVCVVEILGSCGPVDNQKTDSKFLLVKRPDDGLLAGLWEFPTCRLDKEADLITRRNEIDHFMKKSFRLDPEKTYSMVLREDIGEFVHIFTHIRLKVYVDLLVIRLKGGMSQLFRKQEKEATNWKCVEKKALPNLGLTSGVRKVIWLHVPPTSLLASPSLDFQFHTHLYCFYIEPPSDSSHKQNSPLSSPMASTTNETAHEFPPFFKVFKDGRIERYMVMDHVPAGLDPETGVQFKDVTVSIDTGVKARVFLPKLDGSSRRLPLLVHYHGGGFCAGSAFDIVTKKFLTSMVIQANVIAISIDYRLAPEHLLPIGYDDSWAGLQWIASHSNGLGPEPWLNEHVDFGRVFLTGESAGANIAHYVAVQAGVIGLAGVKIKGLLMVHPFFGGKEEDKMYKYLCPTSSGCDNDPKLNPGRDPNLSKMGCDEVLVCVAEKDWLRNRGEAYYKNLDNSGWGGKVKLLETKGEDHCFHLFTTNSASDALFKRLVDFIIQKE</sequence>
<accession>B9SF01</accession>
<dbReference type="SUPFAM" id="SSF53474">
    <property type="entry name" value="alpha/beta-Hydrolases"/>
    <property type="match status" value="1"/>
</dbReference>
<dbReference type="InterPro" id="IPR000445">
    <property type="entry name" value="HhH_motif"/>
</dbReference>
<dbReference type="GO" id="GO:0006284">
    <property type="term" value="P:base-excision repair"/>
    <property type="evidence" value="ECO:0000318"/>
    <property type="project" value="GO_Central"/>
</dbReference>
<comment type="similarity">
    <text evidence="4">Belongs to the Nth/MutY family.</text>
</comment>
<evidence type="ECO:0000313" key="20">
    <source>
        <dbReference type="EMBL" id="EEF37778.1"/>
    </source>
</evidence>
<dbReference type="Pfam" id="PF00730">
    <property type="entry name" value="HhH-GPD"/>
    <property type="match status" value="1"/>
</dbReference>
<dbReference type="CDD" id="cd03431">
    <property type="entry name" value="NUDIX_DNA_Glycosylase_C-MutY"/>
    <property type="match status" value="1"/>
</dbReference>
<evidence type="ECO:0000256" key="14">
    <source>
        <dbReference type="ARBA" id="ARBA00023204"/>
    </source>
</evidence>
<keyword evidence="13" id="KW-0411">Iron-sulfur</keyword>
<evidence type="ECO:0000256" key="8">
    <source>
        <dbReference type="ARBA" id="ARBA00022485"/>
    </source>
</evidence>
<dbReference type="SMART" id="SM00478">
    <property type="entry name" value="ENDO3c"/>
    <property type="match status" value="1"/>
</dbReference>
<evidence type="ECO:0000313" key="21">
    <source>
        <dbReference type="Proteomes" id="UP000008311"/>
    </source>
</evidence>
<evidence type="ECO:0000256" key="3">
    <source>
        <dbReference type="ARBA" id="ARBA00004123"/>
    </source>
</evidence>
<comment type="similarity">
    <text evidence="5">Belongs to the 'GDXG' lipolytic enzyme family.</text>
</comment>
<evidence type="ECO:0000256" key="17">
    <source>
        <dbReference type="ARBA" id="ARBA00058024"/>
    </source>
</evidence>
<dbReference type="PANTHER" id="PTHR42944">
    <property type="entry name" value="ADENINE DNA GLYCOSYLASE"/>
    <property type="match status" value="1"/>
</dbReference>
<comment type="cofactor">
    <cofactor evidence="2">
        <name>[4Fe-4S] cluster</name>
        <dbReference type="ChEBI" id="CHEBI:49883"/>
    </cofactor>
</comment>
<name>B9SF01_RICCO</name>
<dbReference type="Gene3D" id="1.10.340.30">
    <property type="entry name" value="Hypothetical protein, domain 2"/>
    <property type="match status" value="1"/>
</dbReference>
<evidence type="ECO:0000256" key="11">
    <source>
        <dbReference type="ARBA" id="ARBA00022801"/>
    </source>
</evidence>
<evidence type="ECO:0000256" key="6">
    <source>
        <dbReference type="ARBA" id="ARBA00012045"/>
    </source>
</evidence>
<keyword evidence="8" id="KW-0004">4Fe-4S</keyword>
<feature type="domain" description="HhH-GPD" evidence="19">
    <location>
        <begin position="85"/>
        <end position="234"/>
    </location>
</feature>
<evidence type="ECO:0000256" key="1">
    <source>
        <dbReference type="ARBA" id="ARBA00000843"/>
    </source>
</evidence>
<proteinExistence type="inferred from homology"/>
<evidence type="ECO:0000256" key="5">
    <source>
        <dbReference type="ARBA" id="ARBA00010515"/>
    </source>
</evidence>
<dbReference type="InterPro" id="IPR023170">
    <property type="entry name" value="HhH_base_excis_C"/>
</dbReference>
<evidence type="ECO:0000256" key="7">
    <source>
        <dbReference type="ARBA" id="ARBA00022023"/>
    </source>
</evidence>
<evidence type="ECO:0000256" key="4">
    <source>
        <dbReference type="ARBA" id="ARBA00008343"/>
    </source>
</evidence>
<dbReference type="EC" id="3.2.2.31" evidence="6"/>
<dbReference type="SUPFAM" id="SSF48150">
    <property type="entry name" value="DNA-glycosylase"/>
    <property type="match status" value="1"/>
</dbReference>
<keyword evidence="16" id="KW-0326">Glycosidase</keyword>
<keyword evidence="21" id="KW-1185">Reference proteome</keyword>
<organism evidence="20 21">
    <name type="scientific">Ricinus communis</name>
    <name type="common">Castor bean</name>
    <dbReference type="NCBI Taxonomy" id="3988"/>
    <lineage>
        <taxon>Eukaryota</taxon>
        <taxon>Viridiplantae</taxon>
        <taxon>Streptophyta</taxon>
        <taxon>Embryophyta</taxon>
        <taxon>Tracheophyta</taxon>
        <taxon>Spermatophyta</taxon>
        <taxon>Magnoliopsida</taxon>
        <taxon>eudicotyledons</taxon>
        <taxon>Gunneridae</taxon>
        <taxon>Pentapetalae</taxon>
        <taxon>rosids</taxon>
        <taxon>fabids</taxon>
        <taxon>Malpighiales</taxon>
        <taxon>Euphorbiaceae</taxon>
        <taxon>Acalyphoideae</taxon>
        <taxon>Acalypheae</taxon>
        <taxon>Ricinus</taxon>
    </lineage>
</organism>
<dbReference type="GO" id="GO:0000701">
    <property type="term" value="F:purine-specific mismatch base pair DNA N-glycosylase activity"/>
    <property type="evidence" value="ECO:0000318"/>
    <property type="project" value="GO_Central"/>
</dbReference>
<dbReference type="FunFam" id="3.90.79.10:FF:000026">
    <property type="entry name" value="Adenine DNA glycosylase"/>
    <property type="match status" value="1"/>
</dbReference>
<dbReference type="GO" id="GO:0051539">
    <property type="term" value="F:4 iron, 4 sulfur cluster binding"/>
    <property type="evidence" value="ECO:0007669"/>
    <property type="project" value="UniProtKB-KW"/>
</dbReference>
<dbReference type="eggNOG" id="KOG2457">
    <property type="taxonomic scope" value="Eukaryota"/>
</dbReference>
<dbReference type="FunFam" id="1.10.340.30:FF:000011">
    <property type="entry name" value="Adenine DNA glycosylase"/>
    <property type="match status" value="1"/>
</dbReference>
<keyword evidence="15" id="KW-0539">Nucleus</keyword>
<dbReference type="CDD" id="cd00056">
    <property type="entry name" value="ENDO3c"/>
    <property type="match status" value="1"/>
</dbReference>
<dbReference type="eggNOG" id="KOG1515">
    <property type="taxonomic scope" value="Eukaryota"/>
</dbReference>
<dbReference type="GO" id="GO:0005634">
    <property type="term" value="C:nucleus"/>
    <property type="evidence" value="ECO:0000318"/>
    <property type="project" value="GO_Central"/>
</dbReference>
<reference evidence="21" key="1">
    <citation type="journal article" date="2010" name="Nat. Biotechnol.">
        <title>Draft genome sequence of the oilseed species Ricinus communis.</title>
        <authorList>
            <person name="Chan A.P."/>
            <person name="Crabtree J."/>
            <person name="Zhao Q."/>
            <person name="Lorenzi H."/>
            <person name="Orvis J."/>
            <person name="Puiu D."/>
            <person name="Melake-Berhan A."/>
            <person name="Jones K.M."/>
            <person name="Redman J."/>
            <person name="Chen G."/>
            <person name="Cahoon E.B."/>
            <person name="Gedil M."/>
            <person name="Stanke M."/>
            <person name="Haas B.J."/>
            <person name="Wortman J.R."/>
            <person name="Fraser-Liggett C.M."/>
            <person name="Ravel J."/>
            <person name="Rabinowicz P.D."/>
        </authorList>
    </citation>
    <scope>NUCLEOTIDE SEQUENCE [LARGE SCALE GENOMIC DNA]</scope>
    <source>
        <strain evidence="21">cv. Hale</strain>
    </source>
</reference>
<evidence type="ECO:0000256" key="16">
    <source>
        <dbReference type="ARBA" id="ARBA00023295"/>
    </source>
</evidence>
<dbReference type="GO" id="GO:0046872">
    <property type="term" value="F:metal ion binding"/>
    <property type="evidence" value="ECO:0007669"/>
    <property type="project" value="UniProtKB-KW"/>
</dbReference>
<evidence type="ECO:0000256" key="2">
    <source>
        <dbReference type="ARBA" id="ARBA00001966"/>
    </source>
</evidence>
<comment type="function">
    <text evidence="17">Involved in oxidative DNA damage repair. Initiates repair of A*oxoG to C*G by removing the inappropriately paired adenine base from the DNA backbone. Possesses both adenine and 2-OH-A DNA glycosylase activities.</text>
</comment>
<dbReference type="InterPro" id="IPR013094">
    <property type="entry name" value="AB_hydrolase_3"/>
</dbReference>
<comment type="subcellular location">
    <subcellularLocation>
        <location evidence="3">Nucleus</location>
    </subcellularLocation>
</comment>